<dbReference type="PANTHER" id="PTHR46585:SF1">
    <property type="entry name" value="CHROMO DOMAIN-CONTAINING PROTEIN"/>
    <property type="match status" value="1"/>
</dbReference>
<dbReference type="PANTHER" id="PTHR46585">
    <property type="entry name" value="INTEGRASE CORE DOMAIN CONTAINING PROTEIN"/>
    <property type="match status" value="1"/>
</dbReference>
<dbReference type="Proteomes" id="UP000478052">
    <property type="component" value="Unassembled WGS sequence"/>
</dbReference>
<evidence type="ECO:0000313" key="2">
    <source>
        <dbReference type="Proteomes" id="UP000478052"/>
    </source>
</evidence>
<protein>
    <submittedName>
        <fullName evidence="1">Uncharacterized protein</fullName>
    </submittedName>
</protein>
<organism evidence="1 2">
    <name type="scientific">Aphis craccivora</name>
    <name type="common">Cowpea aphid</name>
    <dbReference type="NCBI Taxonomy" id="307492"/>
    <lineage>
        <taxon>Eukaryota</taxon>
        <taxon>Metazoa</taxon>
        <taxon>Ecdysozoa</taxon>
        <taxon>Arthropoda</taxon>
        <taxon>Hexapoda</taxon>
        <taxon>Insecta</taxon>
        <taxon>Pterygota</taxon>
        <taxon>Neoptera</taxon>
        <taxon>Paraneoptera</taxon>
        <taxon>Hemiptera</taxon>
        <taxon>Sternorrhyncha</taxon>
        <taxon>Aphidomorpha</taxon>
        <taxon>Aphidoidea</taxon>
        <taxon>Aphididae</taxon>
        <taxon>Aphidini</taxon>
        <taxon>Aphis</taxon>
        <taxon>Aphis</taxon>
    </lineage>
</organism>
<comment type="caution">
    <text evidence="1">The sequence shown here is derived from an EMBL/GenBank/DDBJ whole genome shotgun (WGS) entry which is preliminary data.</text>
</comment>
<name>A0A6G0VZX1_APHCR</name>
<dbReference type="EMBL" id="VUJU01010479">
    <property type="protein sequence ID" value="KAF0714175.1"/>
    <property type="molecule type" value="Genomic_DNA"/>
</dbReference>
<keyword evidence="2" id="KW-1185">Reference proteome</keyword>
<accession>A0A6G0VZX1</accession>
<proteinExistence type="predicted"/>
<dbReference type="OrthoDB" id="6590525at2759"/>
<dbReference type="AlphaFoldDB" id="A0A6G0VZX1"/>
<evidence type="ECO:0000313" key="1">
    <source>
        <dbReference type="EMBL" id="KAF0714175.1"/>
    </source>
</evidence>
<gene>
    <name evidence="1" type="ORF">FWK35_00032508</name>
</gene>
<sequence length="82" mass="9528">MDTNKIKVNTQFNDTLYKPKLKVNDKVRISKYKHIFSKGYTPNWTTEIFTVSKVLQTNPVTYQLKDGSDNIILGGLYEQEIN</sequence>
<reference evidence="1 2" key="1">
    <citation type="submission" date="2019-08" db="EMBL/GenBank/DDBJ databases">
        <title>Whole genome of Aphis craccivora.</title>
        <authorList>
            <person name="Voronova N.V."/>
            <person name="Shulinski R.S."/>
            <person name="Bandarenka Y.V."/>
            <person name="Zhorov D.G."/>
            <person name="Warner D."/>
        </authorList>
    </citation>
    <scope>NUCLEOTIDE SEQUENCE [LARGE SCALE GENOMIC DNA]</scope>
    <source>
        <strain evidence="1">180601</strain>
        <tissue evidence="1">Whole Body</tissue>
    </source>
</reference>